<proteinExistence type="predicted"/>
<dbReference type="InterPro" id="IPR052895">
    <property type="entry name" value="HetReg/Transcr_Mod"/>
</dbReference>
<dbReference type="AlphaFoldDB" id="A0A553I2G4"/>
<gene>
    <name evidence="2" type="ORF">FHL15_004850</name>
</gene>
<evidence type="ECO:0000313" key="3">
    <source>
        <dbReference type="Proteomes" id="UP000319160"/>
    </source>
</evidence>
<dbReference type="Pfam" id="PF06985">
    <property type="entry name" value="HET"/>
    <property type="match status" value="1"/>
</dbReference>
<feature type="domain" description="Heterokaryon incompatibility" evidence="1">
    <location>
        <begin position="52"/>
        <end position="209"/>
    </location>
</feature>
<evidence type="ECO:0000259" key="1">
    <source>
        <dbReference type="Pfam" id="PF06985"/>
    </source>
</evidence>
<dbReference type="PANTHER" id="PTHR24148:SF64">
    <property type="entry name" value="HETEROKARYON INCOMPATIBILITY DOMAIN-CONTAINING PROTEIN"/>
    <property type="match status" value="1"/>
</dbReference>
<sequence>MPFSGDDELLFDADEQPSMEYQLGCVAPFRINATTWESSDNNTYNGIKEPAYSILSYTWGRFQVKDPSVGESLPIKGVSWDIPSIQESHFTVDQFHKVLNLMSLDNTEWAWVDIACIDQENIKIKMDEVGKQASIFRAARWAYVWLSHLSTETCFRAFGLIQRIDSIWLKYILHDASAEEMRLLLRYLREAFGSICLDPWFTSLWTLQEIMMRNDALIVSSEGAIVTQCIPAYAARGGVSNLTAFYKEQVSVWPVFFNRVASDWRRVHDEILRFSAKIEKSDHDAHSQSKQIGQLIDLTGINHVSSNNPNIQYGVAKYRKTEYPEDRVYGIMQIYNIRVGQSIRPDDHPSLDELIEEFGFAINYKSIVQGQAFVHTSTSKPRLSWCITEYSDVPHGLRNIHEVRIRSTISKGDSSSARIQGKACLFSSFLETHNRDVSGLNHTMGSQLRLYLDGHIAEFIEPGADPWLWWGDDSLLVQYVGKGRTIGENWTRTQETWLRHYKMAKKTCEFYGLDRLLVLELGDFAGRYTGQFRKEKDDNPNRFYLMDLPPRTHVGMLVYKVEDTNTMELGKPELYERLGICTWVTNPSLEEYRAIKSERDNVESEYNMIMETYLQEFVGFSKTIAELMADDITINIK</sequence>
<comment type="caution">
    <text evidence="2">The sequence shown here is derived from an EMBL/GenBank/DDBJ whole genome shotgun (WGS) entry which is preliminary data.</text>
</comment>
<dbReference type="Proteomes" id="UP000319160">
    <property type="component" value="Unassembled WGS sequence"/>
</dbReference>
<dbReference type="InterPro" id="IPR010730">
    <property type="entry name" value="HET"/>
</dbReference>
<name>A0A553I2G4_9PEZI</name>
<dbReference type="PANTHER" id="PTHR24148">
    <property type="entry name" value="ANKYRIN REPEAT DOMAIN-CONTAINING PROTEIN 39 HOMOLOG-RELATED"/>
    <property type="match status" value="1"/>
</dbReference>
<reference evidence="3" key="1">
    <citation type="submission" date="2019-06" db="EMBL/GenBank/DDBJ databases">
        <title>Draft genome sequence of the griseofulvin-producing fungus Xylaria cubensis strain G536.</title>
        <authorList>
            <person name="Mead M.E."/>
            <person name="Raja H.A."/>
            <person name="Steenwyk J.L."/>
            <person name="Knowles S.L."/>
            <person name="Oberlies N.H."/>
            <person name="Rokas A."/>
        </authorList>
    </citation>
    <scope>NUCLEOTIDE SEQUENCE [LARGE SCALE GENOMIC DNA]</scope>
    <source>
        <strain evidence="3">G536</strain>
    </source>
</reference>
<protein>
    <recommendedName>
        <fullName evidence="1">Heterokaryon incompatibility domain-containing protein</fullName>
    </recommendedName>
</protein>
<organism evidence="2 3">
    <name type="scientific">Xylaria flabelliformis</name>
    <dbReference type="NCBI Taxonomy" id="2512241"/>
    <lineage>
        <taxon>Eukaryota</taxon>
        <taxon>Fungi</taxon>
        <taxon>Dikarya</taxon>
        <taxon>Ascomycota</taxon>
        <taxon>Pezizomycotina</taxon>
        <taxon>Sordariomycetes</taxon>
        <taxon>Xylariomycetidae</taxon>
        <taxon>Xylariales</taxon>
        <taxon>Xylariaceae</taxon>
        <taxon>Xylaria</taxon>
    </lineage>
</organism>
<dbReference type="EMBL" id="VFLP01000023">
    <property type="protein sequence ID" value="TRX94383.1"/>
    <property type="molecule type" value="Genomic_DNA"/>
</dbReference>
<keyword evidence="3" id="KW-1185">Reference proteome</keyword>
<dbReference type="OrthoDB" id="2157530at2759"/>
<evidence type="ECO:0000313" key="2">
    <source>
        <dbReference type="EMBL" id="TRX94383.1"/>
    </source>
</evidence>
<dbReference type="STRING" id="2512241.A0A553I2G4"/>
<accession>A0A553I2G4</accession>